<dbReference type="InterPro" id="IPR031157">
    <property type="entry name" value="G_TR_CS"/>
</dbReference>
<dbReference type="GO" id="GO:0005525">
    <property type="term" value="F:GTP binding"/>
    <property type="evidence" value="ECO:0007669"/>
    <property type="project" value="UniProtKB-KW"/>
</dbReference>
<dbReference type="Gene3D" id="2.40.30.10">
    <property type="entry name" value="Translation factors"/>
    <property type="match status" value="1"/>
</dbReference>
<keyword evidence="6" id="KW-0251">Elongation factor</keyword>
<dbReference type="Gene3D" id="3.40.50.300">
    <property type="entry name" value="P-loop containing nucleotide triphosphate hydrolases"/>
    <property type="match status" value="1"/>
</dbReference>
<dbReference type="RefSeq" id="WP_099386863.1">
    <property type="nucleotide sequence ID" value="NZ_JANSWH010000042.1"/>
</dbReference>
<protein>
    <submittedName>
        <fullName evidence="6">Translation elongation factor G</fullName>
    </submittedName>
</protein>
<dbReference type="InterPro" id="IPR035650">
    <property type="entry name" value="Tet_C"/>
</dbReference>
<reference evidence="6 7" key="2">
    <citation type="submission" date="2017-10" db="EMBL/GenBank/DDBJ databases">
        <authorList>
            <person name="Banno H."/>
            <person name="Chua N.-H."/>
        </authorList>
    </citation>
    <scope>NUCLEOTIDE SEQUENCE [LARGE SCALE GENOMIC DNA]</scope>
    <source>
        <strain evidence="6 7">JK623</strain>
    </source>
</reference>
<dbReference type="CDD" id="cd03711">
    <property type="entry name" value="Tet_C"/>
    <property type="match status" value="1"/>
</dbReference>
<dbReference type="InterPro" id="IPR035647">
    <property type="entry name" value="EFG_III/V"/>
</dbReference>
<dbReference type="GO" id="GO:0032790">
    <property type="term" value="P:ribosome disassembly"/>
    <property type="evidence" value="ECO:0007669"/>
    <property type="project" value="TreeGrafter"/>
</dbReference>
<dbReference type="Gene3D" id="3.30.230.10">
    <property type="match status" value="1"/>
</dbReference>
<dbReference type="AlphaFoldDB" id="A0A2G3DZB4"/>
<gene>
    <name evidence="6" type="ORF">CSX02_12095</name>
</gene>
<reference evidence="6 7" key="1">
    <citation type="submission" date="2017-10" db="EMBL/GenBank/DDBJ databases">
        <title>Resolving the taxonomy of Roseburia spp., Eubacterium rectale and Agathobacter spp. through phylogenomic analysis.</title>
        <authorList>
            <person name="Sheridan P.O."/>
            <person name="Walker A.W."/>
            <person name="Duncan S.H."/>
            <person name="Scott K.P."/>
            <person name="Toole P.W.O."/>
            <person name="Luis P."/>
            <person name="Flint H.J."/>
        </authorList>
    </citation>
    <scope>NUCLEOTIDE SEQUENCE [LARGE SCALE GENOMIC DNA]</scope>
    <source>
        <strain evidence="6 7">JK623</strain>
    </source>
</reference>
<dbReference type="InterPro" id="IPR009000">
    <property type="entry name" value="Transl_B-barrel_sf"/>
</dbReference>
<dbReference type="Pfam" id="PF14492">
    <property type="entry name" value="EFG_III"/>
    <property type="match status" value="1"/>
</dbReference>
<proteinExistence type="predicted"/>
<dbReference type="Gene3D" id="3.30.70.240">
    <property type="match status" value="1"/>
</dbReference>
<keyword evidence="4" id="KW-0046">Antibiotic resistance</keyword>
<dbReference type="PROSITE" id="PS51722">
    <property type="entry name" value="G_TR_2"/>
    <property type="match status" value="1"/>
</dbReference>
<keyword evidence="1" id="KW-0547">Nucleotide-binding</keyword>
<dbReference type="SMART" id="SM00838">
    <property type="entry name" value="EFG_C"/>
    <property type="match status" value="1"/>
</dbReference>
<keyword evidence="2" id="KW-0648">Protein biosynthesis</keyword>
<dbReference type="InterPro" id="IPR010298">
    <property type="entry name" value="YacP-like"/>
</dbReference>
<dbReference type="GO" id="GO:0003746">
    <property type="term" value="F:translation elongation factor activity"/>
    <property type="evidence" value="ECO:0007669"/>
    <property type="project" value="UniProtKB-KW"/>
</dbReference>
<evidence type="ECO:0000256" key="1">
    <source>
        <dbReference type="ARBA" id="ARBA00022741"/>
    </source>
</evidence>
<dbReference type="PROSITE" id="PS00301">
    <property type="entry name" value="G_TR_1"/>
    <property type="match status" value="1"/>
</dbReference>
<dbReference type="Pfam" id="PF05991">
    <property type="entry name" value="NYN_YacP"/>
    <property type="match status" value="1"/>
</dbReference>
<evidence type="ECO:0000259" key="5">
    <source>
        <dbReference type="PROSITE" id="PS51722"/>
    </source>
</evidence>
<evidence type="ECO:0000313" key="7">
    <source>
        <dbReference type="Proteomes" id="UP000224563"/>
    </source>
</evidence>
<keyword evidence="3" id="KW-0342">GTP-binding</keyword>
<dbReference type="Proteomes" id="UP000224563">
    <property type="component" value="Unassembled WGS sequence"/>
</dbReference>
<dbReference type="PANTHER" id="PTHR43261:SF1">
    <property type="entry name" value="RIBOSOME-RELEASING FACTOR 2, MITOCHONDRIAL"/>
    <property type="match status" value="1"/>
</dbReference>
<dbReference type="InterPro" id="IPR005225">
    <property type="entry name" value="Small_GTP-bd"/>
</dbReference>
<organism evidence="6 7">
    <name type="scientific">Agathobacter ruminis</name>
    <dbReference type="NCBI Taxonomy" id="1712665"/>
    <lineage>
        <taxon>Bacteria</taxon>
        <taxon>Bacillati</taxon>
        <taxon>Bacillota</taxon>
        <taxon>Clostridia</taxon>
        <taxon>Lachnospirales</taxon>
        <taxon>Lachnospiraceae</taxon>
        <taxon>Agathobacter</taxon>
    </lineage>
</organism>
<dbReference type="InterPro" id="IPR020568">
    <property type="entry name" value="Ribosomal_Su5_D2-typ_SF"/>
</dbReference>
<dbReference type="PANTHER" id="PTHR43261">
    <property type="entry name" value="TRANSLATION ELONGATION FACTOR G-RELATED"/>
    <property type="match status" value="1"/>
</dbReference>
<dbReference type="NCBIfam" id="TIGR00231">
    <property type="entry name" value="small_GTP"/>
    <property type="match status" value="1"/>
</dbReference>
<dbReference type="EMBL" id="PDYG01000134">
    <property type="protein sequence ID" value="PHU36319.1"/>
    <property type="molecule type" value="Genomic_DNA"/>
</dbReference>
<evidence type="ECO:0000313" key="6">
    <source>
        <dbReference type="EMBL" id="PHU36319.1"/>
    </source>
</evidence>
<dbReference type="SMART" id="SM00889">
    <property type="entry name" value="EFG_IV"/>
    <property type="match status" value="1"/>
</dbReference>
<dbReference type="CDD" id="cd10912">
    <property type="entry name" value="PIN_YacP-like"/>
    <property type="match status" value="1"/>
</dbReference>
<comment type="caution">
    <text evidence="6">The sequence shown here is derived from an EMBL/GenBank/DDBJ whole genome shotgun (WGS) entry which is preliminary data.</text>
</comment>
<keyword evidence="7" id="KW-1185">Reference proteome</keyword>
<dbReference type="SUPFAM" id="SSF50447">
    <property type="entry name" value="Translation proteins"/>
    <property type="match status" value="1"/>
</dbReference>
<dbReference type="Pfam" id="PF00009">
    <property type="entry name" value="GTP_EFTU"/>
    <property type="match status" value="1"/>
</dbReference>
<dbReference type="InterPro" id="IPR014721">
    <property type="entry name" value="Ribsml_uS5_D2-typ_fold_subgr"/>
</dbReference>
<dbReference type="InterPro" id="IPR000795">
    <property type="entry name" value="T_Tr_GTP-bd_dom"/>
</dbReference>
<evidence type="ECO:0000256" key="2">
    <source>
        <dbReference type="ARBA" id="ARBA00022917"/>
    </source>
</evidence>
<dbReference type="Pfam" id="PF03764">
    <property type="entry name" value="EFG_IV"/>
    <property type="match status" value="1"/>
</dbReference>
<feature type="domain" description="Tr-type G" evidence="5">
    <location>
        <begin position="1"/>
        <end position="229"/>
    </location>
</feature>
<dbReference type="GO" id="GO:0046677">
    <property type="term" value="P:response to antibiotic"/>
    <property type="evidence" value="ECO:0007669"/>
    <property type="project" value="UniProtKB-KW"/>
</dbReference>
<evidence type="ECO:0000256" key="4">
    <source>
        <dbReference type="ARBA" id="ARBA00023251"/>
    </source>
</evidence>
<name>A0A2G3DZB4_9FIRM</name>
<dbReference type="PRINTS" id="PR00315">
    <property type="entry name" value="ELONGATNFCT"/>
</dbReference>
<dbReference type="InterPro" id="IPR041095">
    <property type="entry name" value="EFG_II"/>
</dbReference>
<dbReference type="PRINTS" id="PR01037">
    <property type="entry name" value="TCRTETOQM"/>
</dbReference>
<dbReference type="SUPFAM" id="SSF54211">
    <property type="entry name" value="Ribosomal protein S5 domain 2-like"/>
    <property type="match status" value="1"/>
</dbReference>
<evidence type="ECO:0000256" key="3">
    <source>
        <dbReference type="ARBA" id="ARBA00023134"/>
    </source>
</evidence>
<dbReference type="GO" id="GO:0003924">
    <property type="term" value="F:GTPase activity"/>
    <property type="evidence" value="ECO:0007669"/>
    <property type="project" value="InterPro"/>
</dbReference>
<dbReference type="InterPro" id="IPR027417">
    <property type="entry name" value="P-loop_NTPase"/>
</dbReference>
<dbReference type="SUPFAM" id="SSF54980">
    <property type="entry name" value="EF-G C-terminal domain-like"/>
    <property type="match status" value="2"/>
</dbReference>
<dbReference type="Gene3D" id="3.30.70.870">
    <property type="entry name" value="Elongation Factor G (Translational Gtpase), domain 3"/>
    <property type="match status" value="1"/>
</dbReference>
<dbReference type="InterPro" id="IPR005517">
    <property type="entry name" value="Transl_elong_EFG/EF2_IV"/>
</dbReference>
<dbReference type="InterPro" id="IPR000640">
    <property type="entry name" value="EFG_V-like"/>
</dbReference>
<sequence>MVFGIVAHVDAGKTTLSEALLYNAGQLKKIGRVDHQDAFLDTDAMERERGITIFSKQARLKVGDHMMTLLDTPGHVDFSAEMERALMVMDYAILVISGTDGVQGHTRTLLRLLKHYQVPVFLFVNKMDMDGADRGEVMKQLRAELGEGCVDFSAAGHEFVFTDETLEEIAVTSEELLEQYMEDGTVSREQIRDLIAQRLLFPCFFGSALMNEGVDLLLDGIARFAREKEYPREFGARVYKIAREDRQRLTFVKITGGSLRVKDKITIVDKNKEAREEKVEAIRLYSGDKYEAVQAVDAGSVCALCGLDATYPGQCIGACEETAESILEPVLSYRIELPDEINPMEFFGRLKQLEEEDPKLSLVWDEEHKEIHVQMMGQVQIEILTRMIYERFGVTVVFDKGSIVYKETIAEPIEGVGHFEPLRHYAEVHLLLEPAEPGSGITVDSVCPEDVLALNWQRLISTHVLEREHRGVLTGSVLCDVKVTILSGRAHPKHTEGGDFRKATYRAIRHGLARTKSILLEPYYEFVLEVPSDFVGRAMTDINQRFGKQEAPEYFSRGGQDFARICGTAPVSTMQDYVSEVHGYTRGVGSLSLALKGYDICHNAESVIQEKAYDAEADLRNPSSSVFCAHGAGFVVPYDEVENYMHLPYSYENGEVKPLNGGFAYDFDAAVEMARRAGQQSTTSRLNAMSSFELDQELKDVYQREFGKSAEELEEERRRKRQVKPVIKAQSVKTDKKGNPIYPKKDTRERCLIVDGYNMIFASGYLRDLGQKNIDAARDALADALCNYQGYHGGKLLLVFDAYKRKEHCGSHLCYHNIEIWYTRTDETADAFIERYVHQENQHYQFTVATSDGLEQLTVMSAGALRMPAGELLAELDLR</sequence>
<dbReference type="Pfam" id="PF00679">
    <property type="entry name" value="EFG_C"/>
    <property type="match status" value="1"/>
</dbReference>
<accession>A0A2G3DZB4</accession>
<dbReference type="SUPFAM" id="SSF52540">
    <property type="entry name" value="P-loop containing nucleoside triphosphate hydrolases"/>
    <property type="match status" value="1"/>
</dbReference>